<dbReference type="AlphaFoldDB" id="A0A5N6GMR0"/>
<evidence type="ECO:0000256" key="1">
    <source>
        <dbReference type="SAM" id="MobiDB-lite"/>
    </source>
</evidence>
<dbReference type="EMBL" id="ML734646">
    <property type="protein sequence ID" value="KAB8243238.1"/>
    <property type="molecule type" value="Genomic_DNA"/>
</dbReference>
<organism evidence="2">
    <name type="scientific">Aspergillus flavus</name>
    <dbReference type="NCBI Taxonomy" id="5059"/>
    <lineage>
        <taxon>Eukaryota</taxon>
        <taxon>Fungi</taxon>
        <taxon>Dikarya</taxon>
        <taxon>Ascomycota</taxon>
        <taxon>Pezizomycotina</taxon>
        <taxon>Eurotiomycetes</taxon>
        <taxon>Eurotiomycetidae</taxon>
        <taxon>Eurotiales</taxon>
        <taxon>Aspergillaceae</taxon>
        <taxon>Aspergillus</taxon>
        <taxon>Aspergillus subgen. Circumdati</taxon>
    </lineage>
</organism>
<reference evidence="2" key="1">
    <citation type="submission" date="2019-04" db="EMBL/GenBank/DDBJ databases">
        <title>Friends and foes A comparative genomics study of 23 Aspergillus species from section Flavi.</title>
        <authorList>
            <consortium name="DOE Joint Genome Institute"/>
            <person name="Kjaerbolling I."/>
            <person name="Vesth T."/>
            <person name="Frisvad J.C."/>
            <person name="Nybo J.L."/>
            <person name="Theobald S."/>
            <person name="Kildgaard S."/>
            <person name="Isbrandt T."/>
            <person name="Kuo A."/>
            <person name="Sato A."/>
            <person name="Lyhne E.K."/>
            <person name="Kogle M.E."/>
            <person name="Wiebenga A."/>
            <person name="Kun R.S."/>
            <person name="Lubbers R.J."/>
            <person name="Makela M.R."/>
            <person name="Barry K."/>
            <person name="Chovatia M."/>
            <person name="Clum A."/>
            <person name="Daum C."/>
            <person name="Haridas S."/>
            <person name="He G."/>
            <person name="LaButti K."/>
            <person name="Lipzen A."/>
            <person name="Mondo S."/>
            <person name="Riley R."/>
            <person name="Salamov A."/>
            <person name="Simmons B.A."/>
            <person name="Magnuson J.K."/>
            <person name="Henrissat B."/>
            <person name="Mortensen U.H."/>
            <person name="Larsen T.O."/>
            <person name="Devries R.P."/>
            <person name="Grigoriev I.V."/>
            <person name="Machida M."/>
            <person name="Baker S.E."/>
            <person name="Andersen M.R."/>
        </authorList>
    </citation>
    <scope>NUCLEOTIDE SEQUENCE [LARGE SCALE GENOMIC DNA]</scope>
    <source>
        <strain evidence="2">CBS 121.62</strain>
    </source>
</reference>
<dbReference type="Proteomes" id="UP000325434">
    <property type="component" value="Unassembled WGS sequence"/>
</dbReference>
<sequence>MAPVEIGQPVFGVDSPKPTSQSPSLYDHTLITTDFDALKFHAAASLQLQFGHAHETAALQSDLLITSPYNDPKHLLDLKTLDTPNQLLAKALTILRPIRDDYATAPYTESFNWQAVFNFLRDLAQTNGYRWETQHFYVVVFRSRLQADIDKQRLHDLDAYSHQEAVASGGLLKYWFGTKDGERRNLATWQLLMVILGLWRSRNDARLGGTGPWHKKARGAARDMYEDITFTTLKLVIEDDVRRGKNMEKDLLQWEGKEINCEDYEFERIDSTMHVHFKLTIAEETGV</sequence>
<accession>A0A5N6GMR0</accession>
<dbReference type="PANTHER" id="PTHR36986">
    <property type="entry name" value="UPF0643 PROTEIN PB2B2.08"/>
    <property type="match status" value="1"/>
</dbReference>
<evidence type="ECO:0000313" key="2">
    <source>
        <dbReference type="EMBL" id="KAB8243238.1"/>
    </source>
</evidence>
<gene>
    <name evidence="2" type="ORF">BDV35DRAFT_383310</name>
</gene>
<name>A0A5N6GMR0_ASPFL</name>
<protein>
    <submittedName>
        <fullName evidence="2">Uncharacterized protein</fullName>
    </submittedName>
</protein>
<dbReference type="VEuPathDB" id="FungiDB:F9C07_8380"/>
<proteinExistence type="predicted"/>
<feature type="region of interest" description="Disordered" evidence="1">
    <location>
        <begin position="1"/>
        <end position="22"/>
    </location>
</feature>
<dbReference type="VEuPathDB" id="FungiDB:AFLA_008891"/>
<dbReference type="PANTHER" id="PTHR36986:SF1">
    <property type="entry name" value="UPF0643 PROTEIN PB2B2.08"/>
    <property type="match status" value="1"/>
</dbReference>